<name>A0AA35CNK9_9FIRM</name>
<dbReference type="EMBL" id="AP025628">
    <property type="protein sequence ID" value="BDG61708.1"/>
    <property type="molecule type" value="Genomic_DNA"/>
</dbReference>
<dbReference type="AlphaFoldDB" id="A0AA35CNK9"/>
<evidence type="ECO:0000256" key="1">
    <source>
        <dbReference type="SAM" id="SignalP"/>
    </source>
</evidence>
<accession>A0AA35CNK9</accession>
<feature type="signal peptide" evidence="1">
    <location>
        <begin position="1"/>
        <end position="32"/>
    </location>
</feature>
<organism evidence="2 3">
    <name type="scientific">Caldinitratiruptor microaerophilus</name>
    <dbReference type="NCBI Taxonomy" id="671077"/>
    <lineage>
        <taxon>Bacteria</taxon>
        <taxon>Bacillati</taxon>
        <taxon>Bacillota</taxon>
        <taxon>Clostridia</taxon>
        <taxon>Eubacteriales</taxon>
        <taxon>Symbiobacteriaceae</taxon>
        <taxon>Caldinitratiruptor</taxon>
    </lineage>
</organism>
<dbReference type="Proteomes" id="UP001163687">
    <property type="component" value="Chromosome"/>
</dbReference>
<proteinExistence type="predicted"/>
<dbReference type="RefSeq" id="WP_264842339.1">
    <property type="nucleotide sequence ID" value="NZ_AP025628.1"/>
</dbReference>
<dbReference type="InterPro" id="IPR006311">
    <property type="entry name" value="TAT_signal"/>
</dbReference>
<dbReference type="KEGG" id="cmic:caldi_27980"/>
<evidence type="ECO:0000313" key="2">
    <source>
        <dbReference type="EMBL" id="BDG61708.1"/>
    </source>
</evidence>
<protein>
    <submittedName>
        <fullName evidence="2">Uncharacterized protein</fullName>
    </submittedName>
</protein>
<reference evidence="2" key="1">
    <citation type="submission" date="2022-03" db="EMBL/GenBank/DDBJ databases">
        <title>Complete genome sequence of Caldinitratiruptor microaerophilus.</title>
        <authorList>
            <person name="Mukaiyama R."/>
            <person name="Nishiyama T."/>
            <person name="Ueda K."/>
        </authorList>
    </citation>
    <scope>NUCLEOTIDE SEQUENCE</scope>
    <source>
        <strain evidence="2">JCM 16183</strain>
    </source>
</reference>
<gene>
    <name evidence="2" type="ORF">caldi_27980</name>
</gene>
<keyword evidence="3" id="KW-1185">Reference proteome</keyword>
<evidence type="ECO:0000313" key="3">
    <source>
        <dbReference type="Proteomes" id="UP001163687"/>
    </source>
</evidence>
<sequence length="174" mass="17267">MSRWRRSWATAAGAAALAAVTAAGFLAVRARAAARPAPEPGSADDPVVTRSFVEEYVTRALQGLGSGGAGGSGAAPVGPGVPAAAPTLEVVQLAPGQRLVAEGGTEIILRTGRVKVATEPTSLGGLSDLTAGRDVANGQDVAANHLLLVPRSDGRGVVATTAAILLVRGAFAVQ</sequence>
<dbReference type="PROSITE" id="PS51318">
    <property type="entry name" value="TAT"/>
    <property type="match status" value="1"/>
</dbReference>
<feature type="chain" id="PRO_5041327930" evidence="1">
    <location>
        <begin position="33"/>
        <end position="174"/>
    </location>
</feature>
<keyword evidence="1" id="KW-0732">Signal</keyword>